<gene>
    <name evidence="6" type="ORF">OSB1V03_LOCUS13616</name>
</gene>
<feature type="binding site" evidence="5">
    <location>
        <position position="113"/>
    </location>
    <ligand>
        <name>Fe cation</name>
        <dbReference type="ChEBI" id="CHEBI:24875"/>
        <note>catalytic</note>
    </ligand>
</feature>
<dbReference type="InterPro" id="IPR004294">
    <property type="entry name" value="Carotenoid_Oase"/>
</dbReference>
<keyword evidence="3" id="KW-0560">Oxidoreductase</keyword>
<dbReference type="EMBL" id="OC866921">
    <property type="protein sequence ID" value="CAD7633218.1"/>
    <property type="molecule type" value="Genomic_DNA"/>
</dbReference>
<organism evidence="6">
    <name type="scientific">Medioppia subpectinata</name>
    <dbReference type="NCBI Taxonomy" id="1979941"/>
    <lineage>
        <taxon>Eukaryota</taxon>
        <taxon>Metazoa</taxon>
        <taxon>Ecdysozoa</taxon>
        <taxon>Arthropoda</taxon>
        <taxon>Chelicerata</taxon>
        <taxon>Arachnida</taxon>
        <taxon>Acari</taxon>
        <taxon>Acariformes</taxon>
        <taxon>Sarcoptiformes</taxon>
        <taxon>Oribatida</taxon>
        <taxon>Brachypylina</taxon>
        <taxon>Oppioidea</taxon>
        <taxon>Oppiidae</taxon>
        <taxon>Medioppia</taxon>
    </lineage>
</organism>
<dbReference type="Proteomes" id="UP000759131">
    <property type="component" value="Unassembled WGS sequence"/>
</dbReference>
<proteinExistence type="inferred from homology"/>
<reference evidence="6" key="1">
    <citation type="submission" date="2020-11" db="EMBL/GenBank/DDBJ databases">
        <authorList>
            <person name="Tran Van P."/>
        </authorList>
    </citation>
    <scope>NUCLEOTIDE SEQUENCE</scope>
</reference>
<keyword evidence="2 5" id="KW-0479">Metal-binding</keyword>
<evidence type="ECO:0000256" key="1">
    <source>
        <dbReference type="ARBA" id="ARBA00006787"/>
    </source>
</evidence>
<comment type="similarity">
    <text evidence="1">Belongs to the carotenoid oxygenase family.</text>
</comment>
<protein>
    <submittedName>
        <fullName evidence="6">Uncharacterized protein</fullName>
    </submittedName>
</protein>
<dbReference type="AlphaFoldDB" id="A0A7R9L1B3"/>
<dbReference type="GO" id="GO:0010436">
    <property type="term" value="F:carotenoid dioxygenase activity"/>
    <property type="evidence" value="ECO:0007669"/>
    <property type="project" value="TreeGrafter"/>
</dbReference>
<evidence type="ECO:0000313" key="7">
    <source>
        <dbReference type="Proteomes" id="UP000759131"/>
    </source>
</evidence>
<dbReference type="GO" id="GO:0016121">
    <property type="term" value="P:carotene catabolic process"/>
    <property type="evidence" value="ECO:0007669"/>
    <property type="project" value="TreeGrafter"/>
</dbReference>
<feature type="binding site" evidence="5">
    <location>
        <position position="168"/>
    </location>
    <ligand>
        <name>Fe cation</name>
        <dbReference type="ChEBI" id="CHEBI:24875"/>
        <note>catalytic</note>
    </ligand>
</feature>
<name>A0A7R9L1B3_9ACAR</name>
<dbReference type="SUPFAM" id="SSF50998">
    <property type="entry name" value="Quinoprotein alcohol dehydrogenase-like"/>
    <property type="match status" value="1"/>
</dbReference>
<accession>A0A7R9L1B3</accession>
<dbReference type="EMBL" id="CAJPIZ010012346">
    <property type="protein sequence ID" value="CAG2113648.1"/>
    <property type="molecule type" value="Genomic_DNA"/>
</dbReference>
<dbReference type="GO" id="GO:0046872">
    <property type="term" value="F:metal ion binding"/>
    <property type="evidence" value="ECO:0007669"/>
    <property type="project" value="UniProtKB-KW"/>
</dbReference>
<dbReference type="GO" id="GO:0003834">
    <property type="term" value="F:beta-carotene 15,15'-dioxygenase activity"/>
    <property type="evidence" value="ECO:0007669"/>
    <property type="project" value="TreeGrafter"/>
</dbReference>
<evidence type="ECO:0000313" key="6">
    <source>
        <dbReference type="EMBL" id="CAD7633218.1"/>
    </source>
</evidence>
<feature type="binding site" evidence="5">
    <location>
        <position position="369"/>
    </location>
    <ligand>
        <name>Fe cation</name>
        <dbReference type="ChEBI" id="CHEBI:24875"/>
        <note>catalytic</note>
    </ligand>
</feature>
<feature type="non-terminal residue" evidence="6">
    <location>
        <position position="1"/>
    </location>
</feature>
<dbReference type="PANTHER" id="PTHR10543">
    <property type="entry name" value="BETA-CAROTENE DIOXYGENASE"/>
    <property type="match status" value="1"/>
</dbReference>
<sequence>RFRINNGAVEYQNRFLRSDTYESNLRANRIVVSEFGTHAYPDPCKSIWQRFQSWFSTSTPMTDNDNVNIYPVRDQLYAATETNFIRRIDGDNLETHEKVDLSKYLTINMATAHPHVDPDGTVYNMGSSFGRNGKYHLIKIPNSENPFDNMSIVCSIPMARPLYPAYYHSFAITDNHYVFIEQPLVMSVPTLAMSKVTGSTFADALTWKPEYMATPGANLVTLGYTEASATLGADKSSVELKYEAMTEPGPGVGELPRINYTLNGKKYRYFYSITQTNDFKTNLMKFDTKTKSSVIWAEESAICSEPVFVENPGVDYSDPNNEDNGVILSSVLSDLDETEGFLLVLDAKTFKELGRARFRTKSSITATFHGLFVS</sequence>
<dbReference type="OrthoDB" id="1069523at2759"/>
<evidence type="ECO:0000256" key="3">
    <source>
        <dbReference type="ARBA" id="ARBA00023002"/>
    </source>
</evidence>
<dbReference type="Pfam" id="PF03055">
    <property type="entry name" value="RPE65"/>
    <property type="match status" value="2"/>
</dbReference>
<dbReference type="PANTHER" id="PTHR10543:SF24">
    <property type="entry name" value="CAROTENOID ISOMEROOXYGENASE"/>
    <property type="match status" value="1"/>
</dbReference>
<evidence type="ECO:0000256" key="4">
    <source>
        <dbReference type="ARBA" id="ARBA00023004"/>
    </source>
</evidence>
<keyword evidence="4 5" id="KW-0408">Iron</keyword>
<evidence type="ECO:0000256" key="2">
    <source>
        <dbReference type="ARBA" id="ARBA00022723"/>
    </source>
</evidence>
<comment type="cofactor">
    <cofactor evidence="5">
        <name>Fe(2+)</name>
        <dbReference type="ChEBI" id="CHEBI:29033"/>
    </cofactor>
    <text evidence="5">Binds 1 Fe(2+) ion per subunit.</text>
</comment>
<dbReference type="InterPro" id="IPR011047">
    <property type="entry name" value="Quinoprotein_ADH-like_sf"/>
</dbReference>
<evidence type="ECO:0000256" key="5">
    <source>
        <dbReference type="PIRSR" id="PIRSR604294-1"/>
    </source>
</evidence>
<keyword evidence="7" id="KW-1185">Reference proteome</keyword>
<dbReference type="GO" id="GO:0042574">
    <property type="term" value="P:retinal metabolic process"/>
    <property type="evidence" value="ECO:0007669"/>
    <property type="project" value="TreeGrafter"/>
</dbReference>